<keyword evidence="6 9" id="KW-0408">Iron</keyword>
<accession>A0A8C6H869</accession>
<keyword evidence="4 9" id="KW-0479">Metal-binding</keyword>
<feature type="transmembrane region" description="Helical" evidence="10">
    <location>
        <begin position="6"/>
        <end position="25"/>
    </location>
</feature>
<comment type="subcellular location">
    <subcellularLocation>
        <location evidence="9">Endoplasmic reticulum membrane</location>
    </subcellularLocation>
    <subcellularLocation>
        <location evidence="9">Microsome membrane</location>
    </subcellularLocation>
</comment>
<protein>
    <recommendedName>
        <fullName evidence="9">Cytochrome P450 3A</fullName>
        <ecNumber evidence="9">1.14.14.-</ecNumber>
    </recommendedName>
</protein>
<proteinExistence type="inferred from homology"/>
<evidence type="ECO:0000256" key="4">
    <source>
        <dbReference type="ARBA" id="ARBA00022723"/>
    </source>
</evidence>
<dbReference type="PRINTS" id="PR01689">
    <property type="entry name" value="EP450IICYP3A"/>
</dbReference>
<dbReference type="InterPro" id="IPR050705">
    <property type="entry name" value="Cytochrome_P450_3A"/>
</dbReference>
<dbReference type="AlphaFoldDB" id="A0A8C6H869"/>
<reference evidence="11" key="1">
    <citation type="submission" date="2025-08" db="UniProtKB">
        <authorList>
            <consortium name="Ensembl"/>
        </authorList>
    </citation>
    <scope>IDENTIFICATION</scope>
</reference>
<keyword evidence="10" id="KW-0472">Membrane</keyword>
<evidence type="ECO:0000256" key="10">
    <source>
        <dbReference type="SAM" id="Phobius"/>
    </source>
</evidence>
<organism evidence="11 12">
    <name type="scientific">Mus spicilegus</name>
    <name type="common">Mound-building mouse</name>
    <dbReference type="NCBI Taxonomy" id="10103"/>
    <lineage>
        <taxon>Eukaryota</taxon>
        <taxon>Metazoa</taxon>
        <taxon>Chordata</taxon>
        <taxon>Craniata</taxon>
        <taxon>Vertebrata</taxon>
        <taxon>Euteleostomi</taxon>
        <taxon>Mammalia</taxon>
        <taxon>Eutheria</taxon>
        <taxon>Euarchontoglires</taxon>
        <taxon>Glires</taxon>
        <taxon>Rodentia</taxon>
        <taxon>Myomorpha</taxon>
        <taxon>Muroidea</taxon>
        <taxon>Muridae</taxon>
        <taxon>Murinae</taxon>
        <taxon>Mus</taxon>
        <taxon>Mus</taxon>
    </lineage>
</organism>
<evidence type="ECO:0000256" key="2">
    <source>
        <dbReference type="ARBA" id="ARBA00010617"/>
    </source>
</evidence>
<dbReference type="GeneTree" id="ENSGT00950000182958"/>
<keyword evidence="9" id="KW-0256">Endoplasmic reticulum</keyword>
<dbReference type="InterPro" id="IPR008072">
    <property type="entry name" value="Cyt_P450_E_CYP3A"/>
</dbReference>
<dbReference type="Gene3D" id="1.10.630.10">
    <property type="entry name" value="Cytochrome P450"/>
    <property type="match status" value="1"/>
</dbReference>
<dbReference type="PANTHER" id="PTHR24302">
    <property type="entry name" value="CYTOCHROME P450 FAMILY 3"/>
    <property type="match status" value="1"/>
</dbReference>
<dbReference type="GO" id="GO:0050649">
    <property type="term" value="F:testosterone 6-beta-hydroxylase activity"/>
    <property type="evidence" value="ECO:0007669"/>
    <property type="project" value="TreeGrafter"/>
</dbReference>
<comment type="catalytic activity">
    <reaction evidence="8 9">
        <text>an organic molecule + reduced [NADPH--hemoprotein reductase] + O2 = an alcohol + oxidized [NADPH--hemoprotein reductase] + H2O + H(+)</text>
        <dbReference type="Rhea" id="RHEA:17149"/>
        <dbReference type="Rhea" id="RHEA-COMP:11964"/>
        <dbReference type="Rhea" id="RHEA-COMP:11965"/>
        <dbReference type="ChEBI" id="CHEBI:15377"/>
        <dbReference type="ChEBI" id="CHEBI:15378"/>
        <dbReference type="ChEBI" id="CHEBI:15379"/>
        <dbReference type="ChEBI" id="CHEBI:30879"/>
        <dbReference type="ChEBI" id="CHEBI:57618"/>
        <dbReference type="ChEBI" id="CHEBI:58210"/>
        <dbReference type="ChEBI" id="CHEBI:142491"/>
        <dbReference type="EC" id="1.14.14.1"/>
    </reaction>
</comment>
<evidence type="ECO:0000256" key="6">
    <source>
        <dbReference type="ARBA" id="ARBA00023004"/>
    </source>
</evidence>
<comment type="similarity">
    <text evidence="2 9">Belongs to the cytochrome P450 family.</text>
</comment>
<evidence type="ECO:0000256" key="8">
    <source>
        <dbReference type="ARBA" id="ARBA00047827"/>
    </source>
</evidence>
<dbReference type="FunFam" id="1.10.630.10:FF:000182">
    <property type="entry name" value="Cytochrome P450 3A4"/>
    <property type="match status" value="1"/>
</dbReference>
<comment type="function">
    <text evidence="9">Cytochromes P450 are a group of heme-thiolate monooxygenases. In liver microsomes, this enzyme is involved in an NADPH-dependent electron transport pathway. It oxidizes a variety of structurally unrelated compounds, including steroids, fatty acids, and xenobiotics.</text>
</comment>
<dbReference type="GO" id="GO:0005789">
    <property type="term" value="C:endoplasmic reticulum membrane"/>
    <property type="evidence" value="ECO:0007669"/>
    <property type="project" value="UniProtKB-SubCell"/>
</dbReference>
<evidence type="ECO:0000256" key="1">
    <source>
        <dbReference type="ARBA" id="ARBA00001971"/>
    </source>
</evidence>
<keyword evidence="5 9" id="KW-0560">Oxidoreductase</keyword>
<keyword evidence="7 9" id="KW-0503">Monooxygenase</keyword>
<keyword evidence="3 9" id="KW-0349">Heme</keyword>
<dbReference type="GO" id="GO:0008202">
    <property type="term" value="P:steroid metabolic process"/>
    <property type="evidence" value="ECO:0007669"/>
    <property type="project" value="TreeGrafter"/>
</dbReference>
<dbReference type="Ensembl" id="ENSMSIT00000022176.1">
    <property type="protein sequence ID" value="ENSMSIP00000017530.1"/>
    <property type="gene ID" value="ENSMSIG00000014967.1"/>
</dbReference>
<dbReference type="GO" id="GO:0020037">
    <property type="term" value="F:heme binding"/>
    <property type="evidence" value="ECO:0007669"/>
    <property type="project" value="UniProtKB-UniRule"/>
</dbReference>
<evidence type="ECO:0000256" key="7">
    <source>
        <dbReference type="ARBA" id="ARBA00023033"/>
    </source>
</evidence>
<comment type="cofactor">
    <cofactor evidence="1 9">
        <name>heme</name>
        <dbReference type="ChEBI" id="CHEBI:30413"/>
    </cofactor>
</comment>
<evidence type="ECO:0000313" key="11">
    <source>
        <dbReference type="Ensembl" id="ENSMSIP00000017530.1"/>
    </source>
</evidence>
<dbReference type="InterPro" id="IPR036396">
    <property type="entry name" value="Cyt_P450_sf"/>
</dbReference>
<dbReference type="EC" id="1.14.14.-" evidence="9"/>
<keyword evidence="10" id="KW-1133">Transmembrane helix</keyword>
<dbReference type="GO" id="GO:0005506">
    <property type="term" value="F:iron ion binding"/>
    <property type="evidence" value="ECO:0007669"/>
    <property type="project" value="UniProtKB-UniRule"/>
</dbReference>
<dbReference type="PANTHER" id="PTHR24302:SF8">
    <property type="entry name" value="CYTOCHROME P450 3A-RELATED"/>
    <property type="match status" value="1"/>
</dbReference>
<keyword evidence="12" id="KW-1185">Reference proteome</keyword>
<dbReference type="InterPro" id="IPR001128">
    <property type="entry name" value="Cyt_P450"/>
</dbReference>
<evidence type="ECO:0000256" key="5">
    <source>
        <dbReference type="ARBA" id="ARBA00023002"/>
    </source>
</evidence>
<keyword evidence="10" id="KW-0812">Transmembrane</keyword>
<name>A0A8C6H869_MUSSI</name>
<dbReference type="SUPFAM" id="SSF48264">
    <property type="entry name" value="Cytochrome P450"/>
    <property type="match status" value="1"/>
</dbReference>
<dbReference type="GO" id="GO:0070989">
    <property type="term" value="P:oxidative demethylation"/>
    <property type="evidence" value="ECO:0007669"/>
    <property type="project" value="TreeGrafter"/>
</dbReference>
<sequence length="152" mass="17593">MELIPNLSIETCVLLVTSLVLFYIYGTYSHGLFKKLGIPGPKPLPLLGTIFNYYDGMWKFDEDCYKKYGKIWGFYEGPQPILAIMDPEIIKIVLVKECYSVFTNRRPFGPVGFLKKSITISEDEEWKRLRTLLSPTFTSSKLKEVTMERVFT</sequence>
<dbReference type="Proteomes" id="UP000694415">
    <property type="component" value="Unplaced"/>
</dbReference>
<dbReference type="GO" id="GO:0016712">
    <property type="term" value="F:oxidoreductase activity, acting on paired donors, with incorporation or reduction of molecular oxygen, reduced flavin or flavoprotein as one donor, and incorporation of one atom of oxygen"/>
    <property type="evidence" value="ECO:0007669"/>
    <property type="project" value="UniProtKB-EC"/>
</dbReference>
<keyword evidence="9" id="KW-0492">Microsome</keyword>
<evidence type="ECO:0000256" key="9">
    <source>
        <dbReference type="RuleBase" id="RU368049"/>
    </source>
</evidence>
<evidence type="ECO:0000313" key="12">
    <source>
        <dbReference type="Proteomes" id="UP000694415"/>
    </source>
</evidence>
<evidence type="ECO:0000256" key="3">
    <source>
        <dbReference type="ARBA" id="ARBA00022617"/>
    </source>
</evidence>
<reference evidence="11" key="2">
    <citation type="submission" date="2025-09" db="UniProtKB">
        <authorList>
            <consortium name="Ensembl"/>
        </authorList>
    </citation>
    <scope>IDENTIFICATION</scope>
</reference>
<dbReference type="Pfam" id="PF00067">
    <property type="entry name" value="p450"/>
    <property type="match status" value="1"/>
</dbReference>